<protein>
    <submittedName>
        <fullName evidence="1">Heterokaryon incompatibility</fullName>
    </submittedName>
</protein>
<dbReference type="PANTHER" id="PTHR32387">
    <property type="entry name" value="WU:FJ29H11"/>
    <property type="match status" value="1"/>
</dbReference>
<reference evidence="1" key="1">
    <citation type="submission" date="2012-08" db="EMBL/GenBank/DDBJ databases">
        <title>Genome analysis of Colletotrichum orbiculare and Colletotrichum fructicola.</title>
        <authorList>
            <person name="Gan P.H.P."/>
            <person name="Ikeda K."/>
            <person name="Irieda H."/>
            <person name="Narusaka M."/>
            <person name="O'Connell R.J."/>
            <person name="Narusaka Y."/>
            <person name="Takano Y."/>
            <person name="Kubo Y."/>
            <person name="Shirasu K."/>
        </authorList>
    </citation>
    <scope>NUCLEOTIDE SEQUENCE</scope>
    <source>
        <strain evidence="1">Nara gc5</strain>
    </source>
</reference>
<dbReference type="HOGENOM" id="CLU_000570_2_1_1"/>
<dbReference type="STRING" id="1213859.L2FAM5"/>
<accession>L2FAM5</accession>
<dbReference type="EMBL" id="KB021421">
    <property type="protein sequence ID" value="ELA23260.1"/>
    <property type="molecule type" value="Genomic_DNA"/>
</dbReference>
<gene>
    <name evidence="1" type="ORF">CGGC5_14971</name>
</gene>
<dbReference type="InterPro" id="IPR036890">
    <property type="entry name" value="HATPase_C_sf"/>
</dbReference>
<sequence>MDGEVTTAVLPGWKARPENRAQADAQLRKLLKPRERLKQRELLRQQTGTDANNQSDDFEIDQLDGSLTVLSEQLYNKDTHFILELTQNADDNAYGASTIPSFGMRLDKNDGDCTFQTGCNEVGFTVDQIDALCRIASSTKKNEKDVRTGYIGEKGIGFKAVFKVADVVYIKSGFYSFKLDKRNGLVGTLLPLPADFPASKYHEHDRSATRMTLLLKGIEQYDKISKELTKIKPEILLFLRRLRSISMYKGQETTVYLAMHNEHEEKLQGETKTIDCQKQGESFRNKKFLITRTMVNDMPNEEKRAGISASEVTLAFPLNKYGQPEFHPQHVFSFLAVACHGFPFLIQGDFILLASREGLSAGNAWNNKLRDAIPAAFLQAVDHFNKIEGCLRYSWLRYLEYNVSYDPFWKRLDDQLTPHLRRHPILRNRLGHTRKPADLIFIPKEYRLEGEPLLDFCSERHLAFEYLSHDATCLTSSLRRLGVSMMNDEMFVKHFIQWVTERQTSTSEMGGKSYEWHERTAQILVKVYSYRRKLRSLPIIPTLYGEFVPASSENLYSVSANDAWTAPSSLGLQFVDPMANENTHRARLFRELEIKSIDAAKICYKILGLHREQKPREADRTSLIEEAVYLFLNWKQTRGVTSWSRIWLVTSCEEVTRASDIYLIGPDKSSQIIKKYQHIPDAGIKVIHHDYFEQLKQTQQNSGAKVAAIATEPESGETETSAKTDPFHQWLTGKDLCQLATRPRLTFYHRDSNEDRLTREWKWLSKHAVMDLVLLMRDDWAHYAANRRTLIPAAKKLLVPCRGGKVRELQETAIPSSSLLEACPHINFADIPEPNNDKWCFLSNFSVIVEAKDQARIRELEVLRRITSLENALEKIQPIYEYLAKNRSMMLNSTVESFESRRLVFHPDQGWHFARYILIVTVSSKVDWESEMLGCVSNRLSYFGRSQMIGTLQIKGGLRSSFLGRVELLDFDVLKEIDELLPLIKWLDIDCLLLSTAVKESSSTIGPAVLINDWSQSLQRRAKFASLLGNNTDGSTSENAPVYRLSQVSSIVVRRKVGQIHGLSEDGKILIEQTDGFIDVYVLRDPFDNQDRRVSRELSKLFIDQYQITKPEHVTQLRDILGAKLSEMGDLLEEVGIRCPWSEETPEETTTQSRTVNVATVSPVTSTAAKKVLQSVNVIGRTPSAFSSRPNGHNSTDRDRFKEVGVLGEAWMNEYFKKRISDWDPNLHWTSKLRVEKGYSDFEGDESKTADFTYMDEEGRMLPVMGLPSPAQDWGDKHITYHIEVKGTVLGNSEPFHMSQHQMDLALKYSKAVPKDIYVIASVYHLRAITRVRFYIDAWRYISAGRLKLR</sequence>
<dbReference type="SUPFAM" id="SSF55874">
    <property type="entry name" value="ATPase domain of HSP90 chaperone/DNA topoisomerase II/histidine kinase"/>
    <property type="match status" value="1"/>
</dbReference>
<feature type="non-terminal residue" evidence="1">
    <location>
        <position position="1350"/>
    </location>
</feature>
<evidence type="ECO:0000313" key="1">
    <source>
        <dbReference type="EMBL" id="ELA23260.1"/>
    </source>
</evidence>
<dbReference type="InterPro" id="IPR052957">
    <property type="entry name" value="Auxin_embryo_med"/>
</dbReference>
<proteinExistence type="predicted"/>
<organism evidence="1">
    <name type="scientific">Colletotrichum fructicola (strain Nara gc5)</name>
    <name type="common">Anthracnose fungus</name>
    <name type="synonym">Colletotrichum gloeosporioides (strain Nara gc5)</name>
    <dbReference type="NCBI Taxonomy" id="1213859"/>
    <lineage>
        <taxon>Eukaryota</taxon>
        <taxon>Fungi</taxon>
        <taxon>Dikarya</taxon>
        <taxon>Ascomycota</taxon>
        <taxon>Pezizomycotina</taxon>
        <taxon>Sordariomycetes</taxon>
        <taxon>Hypocreomycetidae</taxon>
        <taxon>Glomerellales</taxon>
        <taxon>Glomerellaceae</taxon>
        <taxon>Colletotrichum</taxon>
        <taxon>Colletotrichum gloeosporioides species complex</taxon>
    </lineage>
</organism>
<dbReference type="Gene3D" id="3.30.565.10">
    <property type="entry name" value="Histidine kinase-like ATPase, C-terminal domain"/>
    <property type="match status" value="1"/>
</dbReference>
<dbReference type="PANTHER" id="PTHR32387:SF0">
    <property type="entry name" value="PROTEIN NO VEIN"/>
    <property type="match status" value="1"/>
</dbReference>
<name>L2FAM5_COLFN</name>